<keyword evidence="2" id="KW-0812">Transmembrane</keyword>
<comment type="caution">
    <text evidence="3">The sequence shown here is derived from an EMBL/GenBank/DDBJ whole genome shotgun (WGS) entry which is preliminary data.</text>
</comment>
<reference evidence="3" key="1">
    <citation type="submission" date="2021-02" db="EMBL/GenBank/DDBJ databases">
        <authorList>
            <person name="Dougan E. K."/>
            <person name="Rhodes N."/>
            <person name="Thang M."/>
            <person name="Chan C."/>
        </authorList>
    </citation>
    <scope>NUCLEOTIDE SEQUENCE</scope>
</reference>
<feature type="compositionally biased region" description="Low complexity" evidence="1">
    <location>
        <begin position="7"/>
        <end position="17"/>
    </location>
</feature>
<evidence type="ECO:0000256" key="1">
    <source>
        <dbReference type="SAM" id="MobiDB-lite"/>
    </source>
</evidence>
<dbReference type="AlphaFoldDB" id="A0A813JSK6"/>
<feature type="region of interest" description="Disordered" evidence="1">
    <location>
        <begin position="1"/>
        <end position="80"/>
    </location>
</feature>
<dbReference type="EMBL" id="CAJNNW010026259">
    <property type="protein sequence ID" value="CAE8684028.1"/>
    <property type="molecule type" value="Genomic_DNA"/>
</dbReference>
<sequence>MNKQQQITTKNIKNTSSKSKKLHDRQRPQWLSLAQSIKPGNKQQQQQQQQQQENNNKQKPGRARPTNTKRAGNVKENKGNNDKQHLFVYCCFHVGSSVCCLFVACCLFPLFSIIVCLLLFPC</sequence>
<evidence type="ECO:0000313" key="4">
    <source>
        <dbReference type="Proteomes" id="UP000626109"/>
    </source>
</evidence>
<keyword evidence="2" id="KW-1133">Transmembrane helix</keyword>
<organism evidence="3 4">
    <name type="scientific">Polarella glacialis</name>
    <name type="common">Dinoflagellate</name>
    <dbReference type="NCBI Taxonomy" id="89957"/>
    <lineage>
        <taxon>Eukaryota</taxon>
        <taxon>Sar</taxon>
        <taxon>Alveolata</taxon>
        <taxon>Dinophyceae</taxon>
        <taxon>Suessiales</taxon>
        <taxon>Suessiaceae</taxon>
        <taxon>Polarella</taxon>
    </lineage>
</organism>
<feature type="compositionally biased region" description="Low complexity" evidence="1">
    <location>
        <begin position="41"/>
        <end position="58"/>
    </location>
</feature>
<evidence type="ECO:0000256" key="2">
    <source>
        <dbReference type="SAM" id="Phobius"/>
    </source>
</evidence>
<protein>
    <submittedName>
        <fullName evidence="3">Uncharacterized protein</fullName>
    </submittedName>
</protein>
<name>A0A813JSK6_POLGL</name>
<keyword evidence="2" id="KW-0472">Membrane</keyword>
<dbReference type="Proteomes" id="UP000626109">
    <property type="component" value="Unassembled WGS sequence"/>
</dbReference>
<proteinExistence type="predicted"/>
<accession>A0A813JSK6</accession>
<evidence type="ECO:0000313" key="3">
    <source>
        <dbReference type="EMBL" id="CAE8684028.1"/>
    </source>
</evidence>
<gene>
    <name evidence="3" type="ORF">PGLA2088_LOCUS23761</name>
</gene>
<feature type="transmembrane region" description="Helical" evidence="2">
    <location>
        <begin position="87"/>
        <end position="120"/>
    </location>
</feature>